<reference evidence="2" key="1">
    <citation type="submission" date="2018-02" db="EMBL/GenBank/DDBJ databases">
        <title>Rhizophora mucronata_Transcriptome.</title>
        <authorList>
            <person name="Meera S.P."/>
            <person name="Sreeshan A."/>
            <person name="Augustine A."/>
        </authorList>
    </citation>
    <scope>NUCLEOTIDE SEQUENCE</scope>
    <source>
        <tissue evidence="2">Leaf</tissue>
    </source>
</reference>
<keyword evidence="1" id="KW-0812">Transmembrane</keyword>
<dbReference type="EMBL" id="GGEC01054191">
    <property type="protein sequence ID" value="MBX34675.1"/>
    <property type="molecule type" value="Transcribed_RNA"/>
</dbReference>
<keyword evidence="1" id="KW-1133">Transmembrane helix</keyword>
<evidence type="ECO:0000256" key="1">
    <source>
        <dbReference type="SAM" id="Phobius"/>
    </source>
</evidence>
<feature type="transmembrane region" description="Helical" evidence="1">
    <location>
        <begin position="27"/>
        <end position="48"/>
    </location>
</feature>
<accession>A0A2P2MWS5</accession>
<proteinExistence type="predicted"/>
<name>A0A2P2MWS5_RHIMU</name>
<sequence length="93" mass="10868">MLKTFIVRYVNLLNTSVYQFQPVIKRVMFLSISFTVIFGVLRLFLIFLGQDGLFHLLMTVLVLPGFFYSSINQMLLLFSQIFAPWLKINLESI</sequence>
<organism evidence="2">
    <name type="scientific">Rhizophora mucronata</name>
    <name type="common">Asiatic mangrove</name>
    <dbReference type="NCBI Taxonomy" id="61149"/>
    <lineage>
        <taxon>Eukaryota</taxon>
        <taxon>Viridiplantae</taxon>
        <taxon>Streptophyta</taxon>
        <taxon>Embryophyta</taxon>
        <taxon>Tracheophyta</taxon>
        <taxon>Spermatophyta</taxon>
        <taxon>Magnoliopsida</taxon>
        <taxon>eudicotyledons</taxon>
        <taxon>Gunneridae</taxon>
        <taxon>Pentapetalae</taxon>
        <taxon>rosids</taxon>
        <taxon>fabids</taxon>
        <taxon>Malpighiales</taxon>
        <taxon>Rhizophoraceae</taxon>
        <taxon>Rhizophora</taxon>
    </lineage>
</organism>
<keyword evidence="1" id="KW-0472">Membrane</keyword>
<dbReference type="EMBL" id="GGEC01054187">
    <property type="protein sequence ID" value="MBX34671.1"/>
    <property type="molecule type" value="Transcribed_RNA"/>
</dbReference>
<dbReference type="AlphaFoldDB" id="A0A2P2MWS5"/>
<feature type="transmembrane region" description="Helical" evidence="1">
    <location>
        <begin position="54"/>
        <end position="78"/>
    </location>
</feature>
<evidence type="ECO:0000313" key="2">
    <source>
        <dbReference type="EMBL" id="MBX34671.1"/>
    </source>
</evidence>
<protein>
    <submittedName>
        <fullName evidence="2">Retrovirus-related Pol polyprotein from transposon TNT 1-94</fullName>
    </submittedName>
</protein>